<reference evidence="14" key="1">
    <citation type="submission" date="2023-10" db="EMBL/GenBank/DDBJ databases">
        <authorList>
            <person name="Chen Y."/>
            <person name="Shah S."/>
            <person name="Dougan E. K."/>
            <person name="Thang M."/>
            <person name="Chan C."/>
        </authorList>
    </citation>
    <scope>NUCLEOTIDE SEQUENCE [LARGE SCALE GENOMIC DNA]</scope>
</reference>
<evidence type="ECO:0000313" key="15">
    <source>
        <dbReference type="Proteomes" id="UP001189429"/>
    </source>
</evidence>
<feature type="transmembrane region" description="Helical" evidence="11">
    <location>
        <begin position="764"/>
        <end position="782"/>
    </location>
</feature>
<dbReference type="InterPro" id="IPR000562">
    <property type="entry name" value="FN_type2_dom"/>
</dbReference>
<keyword evidence="9 11" id="KW-0472">Membrane</keyword>
<dbReference type="InterPro" id="IPR003439">
    <property type="entry name" value="ABC_transporter-like_ATP-bd"/>
</dbReference>
<dbReference type="InterPro" id="IPR003593">
    <property type="entry name" value="AAA+_ATPase"/>
</dbReference>
<evidence type="ECO:0000259" key="13">
    <source>
        <dbReference type="PROSITE" id="PS50893"/>
    </source>
</evidence>
<dbReference type="InterPro" id="IPR018247">
    <property type="entry name" value="EF_Hand_1_Ca_BS"/>
</dbReference>
<gene>
    <name evidence="14" type="ORF">PCOR1329_LOCUS8822</name>
</gene>
<dbReference type="SMART" id="SM00382">
    <property type="entry name" value="AAA"/>
    <property type="match status" value="1"/>
</dbReference>
<name>A0ABN9Q4V2_9DINO</name>
<keyword evidence="2" id="KW-0813">Transport</keyword>
<evidence type="ECO:0000259" key="12">
    <source>
        <dbReference type="PROSITE" id="PS50222"/>
    </source>
</evidence>
<keyword evidence="6" id="KW-0106">Calcium</keyword>
<evidence type="ECO:0000256" key="10">
    <source>
        <dbReference type="ARBA" id="ARBA00023157"/>
    </source>
</evidence>
<dbReference type="EMBL" id="CAUYUJ010002438">
    <property type="protein sequence ID" value="CAK0800765.1"/>
    <property type="molecule type" value="Genomic_DNA"/>
</dbReference>
<evidence type="ECO:0008006" key="16">
    <source>
        <dbReference type="Google" id="ProtNLM"/>
    </source>
</evidence>
<dbReference type="PANTHER" id="PTHR48041:SF91">
    <property type="entry name" value="ABC TRANSPORTER G FAMILY MEMBER 28"/>
    <property type="match status" value="1"/>
</dbReference>
<evidence type="ECO:0000256" key="5">
    <source>
        <dbReference type="ARBA" id="ARBA00022741"/>
    </source>
</evidence>
<dbReference type="PROSITE" id="PS50222">
    <property type="entry name" value="EF_HAND_2"/>
    <property type="match status" value="1"/>
</dbReference>
<protein>
    <recommendedName>
        <fullName evidence="16">ABC transporter domain-containing protein</fullName>
    </recommendedName>
</protein>
<keyword evidence="4" id="KW-0677">Repeat</keyword>
<keyword evidence="5" id="KW-0547">Nucleotide-binding</keyword>
<evidence type="ECO:0000256" key="9">
    <source>
        <dbReference type="ARBA" id="ARBA00023136"/>
    </source>
</evidence>
<evidence type="ECO:0000256" key="6">
    <source>
        <dbReference type="ARBA" id="ARBA00022837"/>
    </source>
</evidence>
<dbReference type="SUPFAM" id="SSF47473">
    <property type="entry name" value="EF-hand"/>
    <property type="match status" value="1"/>
</dbReference>
<evidence type="ECO:0000256" key="7">
    <source>
        <dbReference type="ARBA" id="ARBA00022840"/>
    </source>
</evidence>
<keyword evidence="8 11" id="KW-1133">Transmembrane helix</keyword>
<feature type="domain" description="ABC transporter" evidence="13">
    <location>
        <begin position="304"/>
        <end position="527"/>
    </location>
</feature>
<dbReference type="InterPro" id="IPR043926">
    <property type="entry name" value="ABCG_dom"/>
</dbReference>
<feature type="transmembrane region" description="Helical" evidence="11">
    <location>
        <begin position="922"/>
        <end position="939"/>
    </location>
</feature>
<feature type="transmembrane region" description="Helical" evidence="11">
    <location>
        <begin position="709"/>
        <end position="732"/>
    </location>
</feature>
<dbReference type="InterPro" id="IPR011992">
    <property type="entry name" value="EF-hand-dom_pair"/>
</dbReference>
<evidence type="ECO:0000256" key="11">
    <source>
        <dbReference type="SAM" id="Phobius"/>
    </source>
</evidence>
<feature type="domain" description="EF-hand" evidence="12">
    <location>
        <begin position="531"/>
        <end position="566"/>
    </location>
</feature>
<feature type="transmembrane region" description="Helical" evidence="11">
    <location>
        <begin position="814"/>
        <end position="831"/>
    </location>
</feature>
<accession>A0ABN9Q4V2</accession>
<dbReference type="InterPro" id="IPR050352">
    <property type="entry name" value="ABCG_transporters"/>
</dbReference>
<dbReference type="InterPro" id="IPR027417">
    <property type="entry name" value="P-loop_NTPase"/>
</dbReference>
<keyword evidence="10" id="KW-1015">Disulfide bond</keyword>
<evidence type="ECO:0000313" key="14">
    <source>
        <dbReference type="EMBL" id="CAK0800765.1"/>
    </source>
</evidence>
<dbReference type="PROSITE" id="PS50893">
    <property type="entry name" value="ABC_TRANSPORTER_2"/>
    <property type="match status" value="1"/>
</dbReference>
<evidence type="ECO:0000256" key="3">
    <source>
        <dbReference type="ARBA" id="ARBA00022692"/>
    </source>
</evidence>
<dbReference type="InterPro" id="IPR036943">
    <property type="entry name" value="FN_type2_sf"/>
</dbReference>
<evidence type="ECO:0000256" key="2">
    <source>
        <dbReference type="ARBA" id="ARBA00022448"/>
    </source>
</evidence>
<organism evidence="14 15">
    <name type="scientific">Prorocentrum cordatum</name>
    <dbReference type="NCBI Taxonomy" id="2364126"/>
    <lineage>
        <taxon>Eukaryota</taxon>
        <taxon>Sar</taxon>
        <taxon>Alveolata</taxon>
        <taxon>Dinophyceae</taxon>
        <taxon>Prorocentrales</taxon>
        <taxon>Prorocentraceae</taxon>
        <taxon>Prorocentrum</taxon>
    </lineage>
</organism>
<feature type="transmembrane region" description="Helical" evidence="11">
    <location>
        <begin position="685"/>
        <end position="703"/>
    </location>
</feature>
<keyword evidence="15" id="KW-1185">Reference proteome</keyword>
<dbReference type="SUPFAM" id="SSF52540">
    <property type="entry name" value="P-loop containing nucleoside triphosphate hydrolases"/>
    <property type="match status" value="1"/>
</dbReference>
<keyword evidence="7" id="KW-0067">ATP-binding</keyword>
<dbReference type="PROSITE" id="PS00018">
    <property type="entry name" value="EF_HAND_1"/>
    <property type="match status" value="1"/>
</dbReference>
<dbReference type="PANTHER" id="PTHR48041">
    <property type="entry name" value="ABC TRANSPORTER G FAMILY MEMBER 28"/>
    <property type="match status" value="1"/>
</dbReference>
<comment type="subcellular location">
    <subcellularLocation>
        <location evidence="1">Membrane</location>
        <topology evidence="1">Multi-pass membrane protein</topology>
    </subcellularLocation>
</comment>
<proteinExistence type="predicted"/>
<dbReference type="Gene3D" id="3.40.50.300">
    <property type="entry name" value="P-loop containing nucleotide triphosphate hydrolases"/>
    <property type="match status" value="1"/>
</dbReference>
<dbReference type="Pfam" id="PF00005">
    <property type="entry name" value="ABC_tran"/>
    <property type="match status" value="1"/>
</dbReference>
<evidence type="ECO:0000256" key="8">
    <source>
        <dbReference type="ARBA" id="ARBA00022989"/>
    </source>
</evidence>
<dbReference type="Pfam" id="PF00040">
    <property type="entry name" value="fn2"/>
    <property type="match status" value="1"/>
</dbReference>
<evidence type="ECO:0000256" key="4">
    <source>
        <dbReference type="ARBA" id="ARBA00022737"/>
    </source>
</evidence>
<keyword evidence="3 11" id="KW-0812">Transmembrane</keyword>
<dbReference type="Proteomes" id="UP001189429">
    <property type="component" value="Unassembled WGS sequence"/>
</dbReference>
<evidence type="ECO:0000256" key="1">
    <source>
        <dbReference type="ARBA" id="ARBA00004141"/>
    </source>
</evidence>
<sequence>MTATKTISWSSDSSGTDGGWRLCYQVEVVVIDAISSGSIFTFDPLQWSRMVGADDWRRSLDGGTYGVMQSRNGMLEWAGEVTVSQTGQGSGQRSEGSSGGQWRKGDVIILDHSHCPCSFPFEAAGSWHAACTLDGDYNNQYYCMTKKVEKIYCSVYSSCPLETTTTTTSYFFPMCSDNSECALDSNSNCALTYLEISDCYTTKEIVAAAGLPSCPDTAKPSTVVFMREHKVPFAVTLAVFSLVLLLHLAQVLWRRAQQRRSQRMEAVATAHDLGVAVGRRFIPSHSVNTHQFRGMRPAGSSVSIRFQELGLRLKDGRSVLEGVTGEVQRSHLVAIMGPSGAGKTTFMNVLAGRATYGSRTGKVFFNDAEVNPTSLRPTFGFVPQDDIVHPRLTVRENLHFAAQLRNSSDTPAAAIDDIVDDGIAGGQRKNSGPRPRSLELVRVPGPWSNLDEPSMGLARRKTRRTRGHSSSCLRARWRIIMVIHQPRYQLFTLFDDVLLLGPGGRTVFLGPSQRAKPYFEGLGFQMPECENPADWFMDEWAKVDVDQSGYLDKAELILLLKRCGVTSPDEQGVDDLMGHISSDRQRVLFQDLIGYVMGMSSVIAIDKDISDRNISSSRSPKSAGTRAEQIGEDAVVALLPAPAGVADDAGAGGAASPGACPQFLTLVMRRVVQWFRESRQRLTDLGLISGCAVVVGLLHRGIYTNSNELAAKISTFHMSLALLTSVSCLKVFGDDRAMFWRESGGGMNVFSYMLAKMFGNIPDLLLQCTLYTSIYFLITMPFVSYDHYWVPCILLALAAAGWGYFLSSVLPPQNAMTGVVIIVLVFCGVLGNPAKIPDRLQGGVMEVVLLFSMSRWSAPMTFVAEMKDAHFHDRCVTQYLEGTMDGYSNATMSAFDQHQFLDYSLPAPHVDVLDYVECNGRFALLLMATMLHIGCYLGLKFTNRDKQV</sequence>
<feature type="transmembrane region" description="Helical" evidence="11">
    <location>
        <begin position="231"/>
        <end position="253"/>
    </location>
</feature>
<comment type="caution">
    <text evidence="14">The sequence shown here is derived from an EMBL/GenBank/DDBJ whole genome shotgun (WGS) entry which is preliminary data.</text>
</comment>
<feature type="transmembrane region" description="Helical" evidence="11">
    <location>
        <begin position="788"/>
        <end position="807"/>
    </location>
</feature>
<dbReference type="InterPro" id="IPR002048">
    <property type="entry name" value="EF_hand_dom"/>
</dbReference>
<dbReference type="Gene3D" id="2.10.10.10">
    <property type="entry name" value="Fibronectin, type II, collagen-binding"/>
    <property type="match status" value="1"/>
</dbReference>
<dbReference type="Pfam" id="PF19055">
    <property type="entry name" value="ABC2_membrane_7"/>
    <property type="match status" value="2"/>
</dbReference>